<proteinExistence type="predicted"/>
<reference evidence="2" key="1">
    <citation type="submission" date="2021-03" db="EMBL/GenBank/DDBJ databases">
        <title>Draft genome sequence of rust myrtle Austropuccinia psidii MF-1, a brazilian biotype.</title>
        <authorList>
            <person name="Quecine M.C."/>
            <person name="Pachon D.M.R."/>
            <person name="Bonatelli M.L."/>
            <person name="Correr F.H."/>
            <person name="Franceschini L.M."/>
            <person name="Leite T.F."/>
            <person name="Margarido G.R.A."/>
            <person name="Almeida C.A."/>
            <person name="Ferrarezi J.A."/>
            <person name="Labate C.A."/>
        </authorList>
    </citation>
    <scope>NUCLEOTIDE SEQUENCE</scope>
    <source>
        <strain evidence="2">MF-1</strain>
    </source>
</reference>
<evidence type="ECO:0000256" key="1">
    <source>
        <dbReference type="SAM" id="MobiDB-lite"/>
    </source>
</evidence>
<dbReference type="Proteomes" id="UP000765509">
    <property type="component" value="Unassembled WGS sequence"/>
</dbReference>
<feature type="region of interest" description="Disordered" evidence="1">
    <location>
        <begin position="1"/>
        <end position="83"/>
    </location>
</feature>
<sequence>MDNKRLQRTYGNNLRLESHQDVQTAAGEGKKDKGESSHYLSYRRTADPDRAYSDSLRLTRSRPNPLSSSFTPPRNQHISGQESPFFTIRGNFQKKKRIEGQKQDLFQPKAERFRPNDPDTVGLCERSTQQPEIVVHNAKISSQININITPTQIEHNVVTPESNLKSDELWL</sequence>
<organism evidence="2 3">
    <name type="scientific">Austropuccinia psidii MF-1</name>
    <dbReference type="NCBI Taxonomy" id="1389203"/>
    <lineage>
        <taxon>Eukaryota</taxon>
        <taxon>Fungi</taxon>
        <taxon>Dikarya</taxon>
        <taxon>Basidiomycota</taxon>
        <taxon>Pucciniomycotina</taxon>
        <taxon>Pucciniomycetes</taxon>
        <taxon>Pucciniales</taxon>
        <taxon>Sphaerophragmiaceae</taxon>
        <taxon>Austropuccinia</taxon>
    </lineage>
</organism>
<evidence type="ECO:0000313" key="3">
    <source>
        <dbReference type="Proteomes" id="UP000765509"/>
    </source>
</evidence>
<protein>
    <submittedName>
        <fullName evidence="2">Uncharacterized protein</fullName>
    </submittedName>
</protein>
<evidence type="ECO:0000313" key="2">
    <source>
        <dbReference type="EMBL" id="MBW0487730.1"/>
    </source>
</evidence>
<dbReference type="OrthoDB" id="2157866at2759"/>
<dbReference type="AlphaFoldDB" id="A0A9Q3CRD5"/>
<accession>A0A9Q3CRD5</accession>
<comment type="caution">
    <text evidence="2">The sequence shown here is derived from an EMBL/GenBank/DDBJ whole genome shotgun (WGS) entry which is preliminary data.</text>
</comment>
<dbReference type="EMBL" id="AVOT02009263">
    <property type="protein sequence ID" value="MBW0487730.1"/>
    <property type="molecule type" value="Genomic_DNA"/>
</dbReference>
<keyword evidence="3" id="KW-1185">Reference proteome</keyword>
<feature type="compositionally biased region" description="Polar residues" evidence="1">
    <location>
        <begin position="56"/>
        <end position="83"/>
    </location>
</feature>
<name>A0A9Q3CRD5_9BASI</name>
<gene>
    <name evidence="2" type="ORF">O181_027445</name>
</gene>